<keyword evidence="2 10" id="KW-0812">Transmembrane</keyword>
<dbReference type="GO" id="GO:0006952">
    <property type="term" value="P:defense response"/>
    <property type="evidence" value="ECO:0007669"/>
    <property type="project" value="UniProtKB-KW"/>
</dbReference>
<dbReference type="PANTHER" id="PTHR47950">
    <property type="entry name" value="CYTOCHROME P450, FAMILY 76, SUBFAMILY C, POLYPEPTIDE 5-RELATED"/>
    <property type="match status" value="1"/>
</dbReference>
<dbReference type="InterPro" id="IPR002401">
    <property type="entry name" value="Cyt_P450_E_grp-I"/>
</dbReference>
<dbReference type="HOGENOM" id="CLU_001570_4_2_1"/>
<dbReference type="EnsemblPlants" id="LPERR02G17230.1">
    <property type="protein sequence ID" value="LPERR02G17230.1"/>
    <property type="gene ID" value="LPERR02G17230"/>
</dbReference>
<evidence type="ECO:0000256" key="8">
    <source>
        <dbReference type="PIRSR" id="PIRSR602401-1"/>
    </source>
</evidence>
<dbReference type="PRINTS" id="PR00385">
    <property type="entry name" value="P450"/>
</dbReference>
<evidence type="ECO:0008006" key="13">
    <source>
        <dbReference type="Google" id="ProtNLM"/>
    </source>
</evidence>
<dbReference type="GO" id="GO:0016709">
    <property type="term" value="F:oxidoreductase activity, acting on paired donors, with incorporation or reduction of molecular oxygen, NAD(P)H as one donor, and incorporation of one atom of oxygen"/>
    <property type="evidence" value="ECO:0007669"/>
    <property type="project" value="UniProtKB-ARBA"/>
</dbReference>
<dbReference type="STRING" id="77586.A0A0D9VHC4"/>
<reference evidence="11 12" key="1">
    <citation type="submission" date="2012-08" db="EMBL/GenBank/DDBJ databases">
        <title>Oryza genome evolution.</title>
        <authorList>
            <person name="Wing R.A."/>
        </authorList>
    </citation>
    <scope>NUCLEOTIDE SEQUENCE</scope>
</reference>
<evidence type="ECO:0000256" key="5">
    <source>
        <dbReference type="ARBA" id="ARBA00022989"/>
    </source>
</evidence>
<proteinExistence type="inferred from homology"/>
<name>A0A0D9VHC4_9ORYZ</name>
<evidence type="ECO:0000256" key="7">
    <source>
        <dbReference type="ARBA" id="ARBA00023004"/>
    </source>
</evidence>
<keyword evidence="12" id="KW-1185">Reference proteome</keyword>
<keyword evidence="7 8" id="KW-0408">Iron</keyword>
<sequence length="500" mass="56189">MEKNEMQAQLVWAAVATSIAFYLTVLKRLGGRKRLPPGPTPLPLLGNLLKLHGVVHHRLASMARVYGPVMTIKLGLNNAVVISSRDAAREAITKHDRRIAARMIPDTFRACGFAERSVVFMPSSNPQWKNLRGIQGTHIFTPRGLATVRPIRERKVRDLVGYFRAHAGEALVIRHAIHTGVLNLVSSSFFSIDMADLGSDTANELREVVDEIITAFAKPNVSDFVPFLRPLDLQGWRRWTEKRFSRVYNILNDIIERRVEHTRANKEKHDDFLDTLLELMAGGKIDRDSVNGMLFEAFVAGADTIAFTVEWVMAELLRNPGEMAKVRKELKDVLGSKETIEETDTANLPYLQAVLKEAMRLHPVGPLLVPHFAVEDGVEIGGYTVPKGSTVVFNAWAIMRDPAAWERPDEFVPERFMDKEHPYDFRGKELEFIPFGSGRRQCPGMPLAERVVPFLLASMLHPFEWRLPSGMAADEVDLSERYMTANVLDVPLKAVPVLSS</sequence>
<dbReference type="GO" id="GO:0020037">
    <property type="term" value="F:heme binding"/>
    <property type="evidence" value="ECO:0007669"/>
    <property type="project" value="InterPro"/>
</dbReference>
<evidence type="ECO:0000256" key="9">
    <source>
        <dbReference type="RuleBase" id="RU000461"/>
    </source>
</evidence>
<keyword evidence="6 9" id="KW-0560">Oxidoreductase</keyword>
<dbReference type="Gramene" id="LPERR02G17230.1">
    <property type="protein sequence ID" value="LPERR02G17230.1"/>
    <property type="gene ID" value="LPERR02G17230"/>
</dbReference>
<dbReference type="PROSITE" id="PS00086">
    <property type="entry name" value="CYTOCHROME_P450"/>
    <property type="match status" value="1"/>
</dbReference>
<feature type="binding site" description="axial binding residue" evidence="8">
    <location>
        <position position="442"/>
    </location>
    <ligand>
        <name>heme</name>
        <dbReference type="ChEBI" id="CHEBI:30413"/>
    </ligand>
    <ligandPart>
        <name>Fe</name>
        <dbReference type="ChEBI" id="CHEBI:18248"/>
    </ligandPart>
</feature>
<keyword evidence="4" id="KW-0611">Plant defense</keyword>
<protein>
    <recommendedName>
        <fullName evidence="13">Cytochrome P450</fullName>
    </recommendedName>
</protein>
<feature type="transmembrane region" description="Helical" evidence="10">
    <location>
        <begin position="6"/>
        <end position="25"/>
    </location>
</feature>
<evidence type="ECO:0000313" key="11">
    <source>
        <dbReference type="EnsemblPlants" id="LPERR02G17230.1"/>
    </source>
</evidence>
<dbReference type="PRINTS" id="PR00463">
    <property type="entry name" value="EP450I"/>
</dbReference>
<dbReference type="Gene3D" id="1.10.630.10">
    <property type="entry name" value="Cytochrome P450"/>
    <property type="match status" value="1"/>
</dbReference>
<evidence type="ECO:0000256" key="3">
    <source>
        <dbReference type="ARBA" id="ARBA00022723"/>
    </source>
</evidence>
<evidence type="ECO:0000256" key="6">
    <source>
        <dbReference type="ARBA" id="ARBA00023002"/>
    </source>
</evidence>
<evidence type="ECO:0000256" key="10">
    <source>
        <dbReference type="SAM" id="Phobius"/>
    </source>
</evidence>
<organism evidence="11 12">
    <name type="scientific">Leersia perrieri</name>
    <dbReference type="NCBI Taxonomy" id="77586"/>
    <lineage>
        <taxon>Eukaryota</taxon>
        <taxon>Viridiplantae</taxon>
        <taxon>Streptophyta</taxon>
        <taxon>Embryophyta</taxon>
        <taxon>Tracheophyta</taxon>
        <taxon>Spermatophyta</taxon>
        <taxon>Magnoliopsida</taxon>
        <taxon>Liliopsida</taxon>
        <taxon>Poales</taxon>
        <taxon>Poaceae</taxon>
        <taxon>BOP clade</taxon>
        <taxon>Oryzoideae</taxon>
        <taxon>Oryzeae</taxon>
        <taxon>Oryzinae</taxon>
        <taxon>Leersia</taxon>
    </lineage>
</organism>
<reference evidence="11" key="3">
    <citation type="submission" date="2015-04" db="UniProtKB">
        <authorList>
            <consortium name="EnsemblPlants"/>
        </authorList>
    </citation>
    <scope>IDENTIFICATION</scope>
</reference>
<evidence type="ECO:0000256" key="1">
    <source>
        <dbReference type="ARBA" id="ARBA00010617"/>
    </source>
</evidence>
<dbReference type="InterPro" id="IPR017972">
    <property type="entry name" value="Cyt_P450_CS"/>
</dbReference>
<reference evidence="12" key="2">
    <citation type="submission" date="2013-12" db="EMBL/GenBank/DDBJ databases">
        <authorList>
            <person name="Yu Y."/>
            <person name="Lee S."/>
            <person name="de Baynast K."/>
            <person name="Wissotski M."/>
            <person name="Liu L."/>
            <person name="Talag J."/>
            <person name="Goicoechea J."/>
            <person name="Angelova A."/>
            <person name="Jetty R."/>
            <person name="Kudrna D."/>
            <person name="Golser W."/>
            <person name="Rivera L."/>
            <person name="Zhang J."/>
            <person name="Wing R."/>
        </authorList>
    </citation>
    <scope>NUCLEOTIDE SEQUENCE</scope>
</reference>
<evidence type="ECO:0000256" key="4">
    <source>
        <dbReference type="ARBA" id="ARBA00022821"/>
    </source>
</evidence>
<dbReference type="Proteomes" id="UP000032180">
    <property type="component" value="Chromosome 2"/>
</dbReference>
<dbReference type="InterPro" id="IPR001128">
    <property type="entry name" value="Cyt_P450"/>
</dbReference>
<keyword evidence="3 8" id="KW-0479">Metal-binding</keyword>
<accession>A0A0D9VHC4</accession>
<dbReference type="Pfam" id="PF00067">
    <property type="entry name" value="p450"/>
    <property type="match status" value="1"/>
</dbReference>
<dbReference type="AlphaFoldDB" id="A0A0D9VHC4"/>
<dbReference type="FunFam" id="1.10.630.10:FF:000007">
    <property type="entry name" value="Cytochrome P450 76C4"/>
    <property type="match status" value="1"/>
</dbReference>
<keyword evidence="9" id="KW-0503">Monooxygenase</keyword>
<keyword evidence="10" id="KW-0472">Membrane</keyword>
<comment type="cofactor">
    <cofactor evidence="8">
        <name>heme</name>
        <dbReference type="ChEBI" id="CHEBI:30413"/>
    </cofactor>
</comment>
<comment type="similarity">
    <text evidence="1 9">Belongs to the cytochrome P450 family.</text>
</comment>
<dbReference type="PANTHER" id="PTHR47950:SF44">
    <property type="entry name" value="CYTOCHROME P450, FAMILY 76, SUBFAMILY C, POLYPEPTIDE 5-RELATED"/>
    <property type="match status" value="1"/>
</dbReference>
<dbReference type="SUPFAM" id="SSF48264">
    <property type="entry name" value="Cytochrome P450"/>
    <property type="match status" value="1"/>
</dbReference>
<keyword evidence="8 9" id="KW-0349">Heme</keyword>
<keyword evidence="5 10" id="KW-1133">Transmembrane helix</keyword>
<dbReference type="GO" id="GO:0051502">
    <property type="term" value="P:diterpene phytoalexin biosynthetic process"/>
    <property type="evidence" value="ECO:0007669"/>
    <property type="project" value="UniProtKB-ARBA"/>
</dbReference>
<dbReference type="CDD" id="cd11073">
    <property type="entry name" value="CYP76-like"/>
    <property type="match status" value="1"/>
</dbReference>
<dbReference type="InterPro" id="IPR036396">
    <property type="entry name" value="Cyt_P450_sf"/>
</dbReference>
<dbReference type="GO" id="GO:0005506">
    <property type="term" value="F:iron ion binding"/>
    <property type="evidence" value="ECO:0007669"/>
    <property type="project" value="InterPro"/>
</dbReference>
<dbReference type="eggNOG" id="KOG0156">
    <property type="taxonomic scope" value="Eukaryota"/>
</dbReference>
<evidence type="ECO:0000256" key="2">
    <source>
        <dbReference type="ARBA" id="ARBA00022692"/>
    </source>
</evidence>
<evidence type="ECO:0000313" key="12">
    <source>
        <dbReference type="Proteomes" id="UP000032180"/>
    </source>
</evidence>